<dbReference type="Proteomes" id="UP001178888">
    <property type="component" value="Unassembled WGS sequence"/>
</dbReference>
<feature type="transmembrane region" description="Helical" evidence="1">
    <location>
        <begin position="6"/>
        <end position="24"/>
    </location>
</feature>
<keyword evidence="1" id="KW-0472">Membrane</keyword>
<keyword evidence="3" id="KW-1185">Reference proteome</keyword>
<sequence length="55" mass="6288">MKTSLLILIKLVVFILCLVFIMIGQKTAGKLELGIMLLGLTGLLWLLYDYNRKYV</sequence>
<organism evidence="2 3">
    <name type="scientific">Bacillus salipaludis</name>
    <dbReference type="NCBI Taxonomy" id="2547811"/>
    <lineage>
        <taxon>Bacteria</taxon>
        <taxon>Bacillati</taxon>
        <taxon>Bacillota</taxon>
        <taxon>Bacilli</taxon>
        <taxon>Bacillales</taxon>
        <taxon>Bacillaceae</taxon>
        <taxon>Bacillus</taxon>
    </lineage>
</organism>
<name>A0AA90Z5K5_9BACI</name>
<dbReference type="EMBL" id="JAVGVR010000002">
    <property type="protein sequence ID" value="MDQ6601028.1"/>
    <property type="molecule type" value="Genomic_DNA"/>
</dbReference>
<evidence type="ECO:0000313" key="3">
    <source>
        <dbReference type="Proteomes" id="UP001178888"/>
    </source>
</evidence>
<feature type="transmembrane region" description="Helical" evidence="1">
    <location>
        <begin position="31"/>
        <end position="48"/>
    </location>
</feature>
<reference evidence="2" key="1">
    <citation type="submission" date="2023-08" db="EMBL/GenBank/DDBJ databases">
        <title>Nitrogen cycling bacteria in agricultural field soils.</title>
        <authorList>
            <person name="Jang J."/>
        </authorList>
    </citation>
    <scope>NUCLEOTIDE SEQUENCE</scope>
    <source>
        <strain evidence="2">PS3-36</strain>
    </source>
</reference>
<dbReference type="RefSeq" id="WP_308914647.1">
    <property type="nucleotide sequence ID" value="NZ_JAVGVR010000002.1"/>
</dbReference>
<keyword evidence="1" id="KW-1133">Transmembrane helix</keyword>
<dbReference type="InterPro" id="IPR054198">
    <property type="entry name" value="DUF6903"/>
</dbReference>
<proteinExistence type="predicted"/>
<dbReference type="Pfam" id="PF21844">
    <property type="entry name" value="DUF6903"/>
    <property type="match status" value="1"/>
</dbReference>
<keyword evidence="1" id="KW-0812">Transmembrane</keyword>
<evidence type="ECO:0000256" key="1">
    <source>
        <dbReference type="SAM" id="Phobius"/>
    </source>
</evidence>
<dbReference type="AlphaFoldDB" id="A0AA90Z5K5"/>
<evidence type="ECO:0000313" key="2">
    <source>
        <dbReference type="EMBL" id="MDQ6601028.1"/>
    </source>
</evidence>
<accession>A0AA90Z5K5</accession>
<gene>
    <name evidence="2" type="ORF">RCG21_33105</name>
</gene>
<comment type="caution">
    <text evidence="2">The sequence shown here is derived from an EMBL/GenBank/DDBJ whole genome shotgun (WGS) entry which is preliminary data.</text>
</comment>
<protein>
    <submittedName>
        <fullName evidence="2">Uncharacterized protein</fullName>
    </submittedName>
</protein>